<accession>A0A8K1ZVU1</accession>
<keyword evidence="2" id="KW-1185">Reference proteome</keyword>
<dbReference type="AlphaFoldDB" id="A0A8K1ZVU1"/>
<organism evidence="1 2">
    <name type="scientific">Petrachloros mirabilis ULC683</name>
    <dbReference type="NCBI Taxonomy" id="2781853"/>
    <lineage>
        <taxon>Bacteria</taxon>
        <taxon>Bacillati</taxon>
        <taxon>Cyanobacteriota</taxon>
        <taxon>Cyanophyceae</taxon>
        <taxon>Synechococcales</taxon>
        <taxon>Petrachlorosaceae</taxon>
        <taxon>Petrachloros</taxon>
        <taxon>Petrachloros mirabilis</taxon>
    </lineage>
</organism>
<evidence type="ECO:0000313" key="1">
    <source>
        <dbReference type="EMBL" id="NCJ05021.1"/>
    </source>
</evidence>
<comment type="caution">
    <text evidence="1">The sequence shown here is derived from an EMBL/GenBank/DDBJ whole genome shotgun (WGS) entry which is preliminary data.</text>
</comment>
<dbReference type="EMBL" id="WVIC01000001">
    <property type="protein sequence ID" value="NCJ05021.1"/>
    <property type="molecule type" value="Genomic_DNA"/>
</dbReference>
<dbReference type="Pfam" id="PF01724">
    <property type="entry name" value="DUF29"/>
    <property type="match status" value="1"/>
</dbReference>
<reference evidence="1" key="1">
    <citation type="submission" date="2019-12" db="EMBL/GenBank/DDBJ databases">
        <title>High-Quality draft genome sequences of three cyanobacteria isolated from the limestone walls of the Old Cathedral of Coimbra.</title>
        <authorList>
            <person name="Tiago I."/>
            <person name="Soares F."/>
            <person name="Portugal A."/>
        </authorList>
    </citation>
    <scope>NUCLEOTIDE SEQUENCE [LARGE SCALE GENOMIC DNA]</scope>
    <source>
        <strain evidence="1">C</strain>
    </source>
</reference>
<dbReference type="Gene3D" id="1.20.1220.20">
    <property type="entry name" value="Uncharcterised protein PF01724"/>
    <property type="match status" value="1"/>
</dbReference>
<name>A0A8K1ZVU1_9CYAN</name>
<dbReference type="PANTHER" id="PTHR34235:SF3">
    <property type="entry name" value="SLR1203 PROTEIN"/>
    <property type="match status" value="1"/>
</dbReference>
<evidence type="ECO:0000313" key="2">
    <source>
        <dbReference type="Proteomes" id="UP000607397"/>
    </source>
</evidence>
<gene>
    <name evidence="1" type="ORF">GS597_00490</name>
</gene>
<dbReference type="PANTHER" id="PTHR34235">
    <property type="entry name" value="SLR1203 PROTEIN-RELATED"/>
    <property type="match status" value="1"/>
</dbReference>
<proteinExistence type="predicted"/>
<dbReference type="InterPro" id="IPR002636">
    <property type="entry name" value="DUF29"/>
</dbReference>
<protein>
    <submittedName>
        <fullName evidence="1">DUF29 family protein</fullName>
    </submittedName>
</protein>
<sequence>MGSNQKMNDLYEQDYAQWLEVTLSQLKDQDLANLDWQHLIEAIEDLGREQKNKLESYLRQLLKHLLLYQYWEKEKPYCARGWAEEIDNFRSELEILLRSQTLYNYLLLILEPTYQKARRSAVIKSGLEVFPKICPYEVNAILDTEWLP</sequence>
<dbReference type="Proteomes" id="UP000607397">
    <property type="component" value="Unassembled WGS sequence"/>
</dbReference>